<dbReference type="PANTHER" id="PTHR11938">
    <property type="entry name" value="FAD NADPH DEHYDROGENASE/OXIDOREDUCTASE"/>
    <property type="match status" value="1"/>
</dbReference>
<accession>A0A1G6KNQ4</accession>
<dbReference type="GO" id="GO:0019676">
    <property type="term" value="P:ammonia assimilation cycle"/>
    <property type="evidence" value="ECO:0007669"/>
    <property type="project" value="TreeGrafter"/>
</dbReference>
<comment type="pathway">
    <text evidence="14">Amino-acid biosynthesis.</text>
</comment>
<dbReference type="InterPro" id="IPR029055">
    <property type="entry name" value="Ntn_hydrolases_N"/>
</dbReference>
<dbReference type="InterPro" id="IPR013785">
    <property type="entry name" value="Aldolase_TIM"/>
</dbReference>
<feature type="compositionally biased region" description="Polar residues" evidence="15">
    <location>
        <begin position="812"/>
        <end position="824"/>
    </location>
</feature>
<feature type="region of interest" description="Disordered" evidence="15">
    <location>
        <begin position="1"/>
        <end position="27"/>
    </location>
</feature>
<dbReference type="GO" id="GO:0051538">
    <property type="term" value="F:3 iron, 4 sulfur cluster binding"/>
    <property type="evidence" value="ECO:0007669"/>
    <property type="project" value="UniProtKB-KW"/>
</dbReference>
<dbReference type="RefSeq" id="WP_090846279.1">
    <property type="nucleotide sequence ID" value="NZ_FMZL01000009.1"/>
</dbReference>
<dbReference type="PANTHER" id="PTHR11938:SF133">
    <property type="entry name" value="GLUTAMATE SYNTHASE (NADH)"/>
    <property type="match status" value="1"/>
</dbReference>
<dbReference type="Pfam" id="PF01645">
    <property type="entry name" value="Glu_synthase"/>
    <property type="match status" value="1"/>
</dbReference>
<evidence type="ECO:0000256" key="5">
    <source>
        <dbReference type="ARBA" id="ARBA00022630"/>
    </source>
</evidence>
<evidence type="ECO:0000256" key="6">
    <source>
        <dbReference type="ARBA" id="ARBA00022643"/>
    </source>
</evidence>
<proteinExistence type="inferred from homology"/>
<dbReference type="NCBIfam" id="NF008730">
    <property type="entry name" value="PRK11750.1"/>
    <property type="match status" value="1"/>
</dbReference>
<comment type="cofactor">
    <cofactor evidence="1">
        <name>FMN</name>
        <dbReference type="ChEBI" id="CHEBI:58210"/>
    </cofactor>
</comment>
<dbReference type="InterPro" id="IPR036485">
    <property type="entry name" value="Glu_synth_asu_C_sf"/>
</dbReference>
<evidence type="ECO:0000313" key="18">
    <source>
        <dbReference type="Proteomes" id="UP000198528"/>
    </source>
</evidence>
<dbReference type="Pfam" id="PF00310">
    <property type="entry name" value="GATase_2"/>
    <property type="match status" value="1"/>
</dbReference>
<dbReference type="InterPro" id="IPR006982">
    <property type="entry name" value="Glu_synth_centr_N"/>
</dbReference>
<dbReference type="Proteomes" id="UP000198528">
    <property type="component" value="Unassembled WGS sequence"/>
</dbReference>
<feature type="region of interest" description="Disordered" evidence="15">
    <location>
        <begin position="803"/>
        <end position="825"/>
    </location>
</feature>
<dbReference type="SUPFAM" id="SSF56235">
    <property type="entry name" value="N-terminal nucleophile aminohydrolases (Ntn hydrolases)"/>
    <property type="match status" value="1"/>
</dbReference>
<dbReference type="PROSITE" id="PS51278">
    <property type="entry name" value="GATASE_TYPE_2"/>
    <property type="match status" value="1"/>
</dbReference>
<dbReference type="SUPFAM" id="SSF69336">
    <property type="entry name" value="Alpha subunit of glutamate synthase, C-terminal domain"/>
    <property type="match status" value="1"/>
</dbReference>
<keyword evidence="7" id="KW-0479">Metal-binding</keyword>
<evidence type="ECO:0000256" key="15">
    <source>
        <dbReference type="SAM" id="MobiDB-lite"/>
    </source>
</evidence>
<evidence type="ECO:0000256" key="7">
    <source>
        <dbReference type="ARBA" id="ARBA00022723"/>
    </source>
</evidence>
<feature type="region of interest" description="Disordered" evidence="15">
    <location>
        <begin position="931"/>
        <end position="952"/>
    </location>
</feature>
<sequence>MSGHDSQEAAQMPRTHRDGEGYAPQGLYRPEYEHDACGIGALASLRGERSHAMLDDALAVLMNLEHRGGKGLEKNTGDGAGVLLQIPHRLFRREAQREGHILPAEGDYGVAMLFFPQDAEGYRDARRVFEDGCAQEGVPLLFWREVPVDPHDLGDTANRCRPHIVQAFLGRPEATAAGQDFERRLYVTRRVVEKMAEQEGALAGKTFYVCSMSAHTIVYKGMLVATQLRSFYRDLGDAWAETAIALVHSRYSTNTTPSWERAHPNRYIIHNGEINTLRGNVNGVRAREPELYSPVMGAELKKVMPIIRSEGSDSAVLDNVLEFLVMNGRSLPRAVSMLLPEPWDKNTQLSQERRAFGAYQSMLSEAWDGPAAIAYTDGHYMGAALDRNGLRPARYYVTRDDRLILSSEAGACNIEPEDIVQAGSLGPGQMLLVDPDKGRVVWDDELKDKLAREKPYRDWVAQETLGVDDLAPATEGDEEGEAADAETPLPIRLARHGYHFDDVEEAIGPMAVTGRRPGASMGADMPLAVLSRRSRSFFDYFNQLFAQVTNPPIDALREDFVTSSILYLGNHGNLLEDQRSSCRLIRLQTPILTQDEFNRILHVDMVGFGCRRFVASFDRNGGEHALAEALDRLNNEVEAAVRQGVNIIVLSDRVPDGQVPVPSLLSLGSVHSHLIRRGLRMRGDIVVETGDAMTPHDYACLVGYGASAIYPYLAHQLIREMSADGRIKVDAKTGVENYNKALTAGIVTIMSKMGISTMQGYHSAQIFEIIGLSPEVVGDCFDGTPSPVGGLSMDDIQRECEGRYDEGEAQRRSPSPDQLASSGITKWRPLGGEQHMLTPEVIYLLQRAVREGSYDLFKRYSAALHRPGRSIVLSDLLSFVPLASGPVPIDEVEPASEIVKRFTSAAMSYGAISEEAHEALAIAMNRLGGKSNTGEGGENPIRETTLPNGDSTNSAIKQVASARFGVTSRYLRSAKEIQIKMAQGAKPGQGGNLPGKKVWPWVAEVRNSTPGVGLISPPPHHDIYSIEDLAELIFDLKNANPDAMVSVKLVSEAGVGTIATGVAKGGADKILISGANGGTGSAPRDSIYHAGLPLELGLAETQQTLLLNGLRSRVVVEADSKLMDGRDVAIACLLGAEEFGFGTPALVSLGCLMQRDCQQDTCPVGIATQNACLRRRFAGKPEHVMNFMLYTAEELREVMADLGFRTVEEMVGHVECLRQTGVEDNWKASRLDLSPMLQKVENDLGKSFPGAEVPHFVPSMAPDVGLDRTLDATLLIPYTKECRATMGRMHFSVDIANVDRCCGTMLGSVITKEHPKGLPDGSIEIDCAGSAGQSFGAFLPAGVTLNVHGDANDYFGKGLSGGILTVAPADTATYKFDENVAVGNVAFYGATAGKGFINGLAGQRFGVRNSGATIVCEGVGNHGCEYMTGGRALILGPVGVNFAAGMSGGIAFVYDERHVLSGRVNRDMVLLEKPTKDDLEYVRALIREHADRTKSPRGIKMLYQFDDIKDDFVKVIPREYKRVLDLTAEAKAAGMSDEAAAEHAFEVMREGM</sequence>
<evidence type="ECO:0000256" key="9">
    <source>
        <dbReference type="ARBA" id="ARBA00023002"/>
    </source>
</evidence>
<dbReference type="InterPro" id="IPR050711">
    <property type="entry name" value="ET-N_metabolism_enzyme"/>
</dbReference>
<evidence type="ECO:0000259" key="16">
    <source>
        <dbReference type="PROSITE" id="PS51278"/>
    </source>
</evidence>
<comment type="cofactor">
    <cofactor evidence="2">
        <name>[3Fe-4S] cluster</name>
        <dbReference type="ChEBI" id="CHEBI:21137"/>
    </cofactor>
</comment>
<dbReference type="CDD" id="cd02808">
    <property type="entry name" value="GltS_FMN"/>
    <property type="match status" value="1"/>
</dbReference>
<dbReference type="CDD" id="cd00982">
    <property type="entry name" value="gltB_C"/>
    <property type="match status" value="1"/>
</dbReference>
<dbReference type="GO" id="GO:0006537">
    <property type="term" value="P:glutamate biosynthetic process"/>
    <property type="evidence" value="ECO:0007669"/>
    <property type="project" value="UniProtKB-KW"/>
</dbReference>
<keyword evidence="8" id="KW-0315">Glutamine amidotransferase</keyword>
<evidence type="ECO:0000256" key="3">
    <source>
        <dbReference type="ARBA" id="ARBA00009716"/>
    </source>
</evidence>
<dbReference type="InterPro" id="IPR017932">
    <property type="entry name" value="GATase_2_dom"/>
</dbReference>
<protein>
    <submittedName>
        <fullName evidence="17">Glutamate synthase (Ferredoxin)</fullName>
    </submittedName>
</protein>
<name>A0A1G6KNQ4_9ACTN</name>
<dbReference type="STRING" id="604330.SAMN04489857_1123"/>
<dbReference type="InterPro" id="IPR002489">
    <property type="entry name" value="Glu_synth_asu_C"/>
</dbReference>
<dbReference type="Pfam" id="PF04898">
    <property type="entry name" value="Glu_syn_central"/>
    <property type="match status" value="1"/>
</dbReference>
<evidence type="ECO:0000256" key="13">
    <source>
        <dbReference type="ARBA" id="ARBA00023291"/>
    </source>
</evidence>
<organism evidence="17 18">
    <name type="scientific">Parafannyhessea umbonata</name>
    <dbReference type="NCBI Taxonomy" id="604330"/>
    <lineage>
        <taxon>Bacteria</taxon>
        <taxon>Bacillati</taxon>
        <taxon>Actinomycetota</taxon>
        <taxon>Coriobacteriia</taxon>
        <taxon>Coriobacteriales</taxon>
        <taxon>Atopobiaceae</taxon>
        <taxon>Parafannyhessea</taxon>
    </lineage>
</organism>
<gene>
    <name evidence="17" type="ORF">SAMN04487824_10920</name>
</gene>
<dbReference type="Pfam" id="PF01493">
    <property type="entry name" value="GXGXG"/>
    <property type="match status" value="1"/>
</dbReference>
<reference evidence="18" key="1">
    <citation type="submission" date="2016-10" db="EMBL/GenBank/DDBJ databases">
        <authorList>
            <person name="Varghese N."/>
            <person name="Submissions S."/>
        </authorList>
    </citation>
    <scope>NUCLEOTIDE SEQUENCE [LARGE SCALE GENOMIC DNA]</scope>
    <source>
        <strain evidence="18">DSM 22619</strain>
    </source>
</reference>
<dbReference type="SUPFAM" id="SSF51395">
    <property type="entry name" value="FMN-linked oxidoreductases"/>
    <property type="match status" value="1"/>
</dbReference>
<dbReference type="EMBL" id="FMZL01000009">
    <property type="protein sequence ID" value="SDC32451.1"/>
    <property type="molecule type" value="Genomic_DNA"/>
</dbReference>
<feature type="domain" description="Glutamine amidotransferase type-2" evidence="16">
    <location>
        <begin position="37"/>
        <end position="436"/>
    </location>
</feature>
<dbReference type="Gene3D" id="3.60.20.10">
    <property type="entry name" value="Glutamine Phosphoribosylpyrophosphate, subunit 1, domain 1"/>
    <property type="match status" value="1"/>
</dbReference>
<keyword evidence="10" id="KW-0408">Iron</keyword>
<comment type="similarity">
    <text evidence="3">Belongs to the glutamate synthase family.</text>
</comment>
<keyword evidence="5" id="KW-0285">Flavoprotein</keyword>
<evidence type="ECO:0000256" key="12">
    <source>
        <dbReference type="ARBA" id="ARBA00023164"/>
    </source>
</evidence>
<keyword evidence="18" id="KW-1185">Reference proteome</keyword>
<keyword evidence="13" id="KW-0003">3Fe-4S</keyword>
<dbReference type="Gene3D" id="2.160.20.60">
    <property type="entry name" value="Glutamate synthase, alpha subunit, C-terminal domain"/>
    <property type="match status" value="1"/>
</dbReference>
<dbReference type="GO" id="GO:0046872">
    <property type="term" value="F:metal ion binding"/>
    <property type="evidence" value="ECO:0007669"/>
    <property type="project" value="UniProtKB-KW"/>
</dbReference>
<evidence type="ECO:0000256" key="11">
    <source>
        <dbReference type="ARBA" id="ARBA00023014"/>
    </source>
</evidence>
<keyword evidence="4" id="KW-0028">Amino-acid biosynthesis</keyword>
<keyword evidence="9" id="KW-0560">Oxidoreductase</keyword>
<dbReference type="InterPro" id="IPR002932">
    <property type="entry name" value="Glu_synthdom"/>
</dbReference>
<keyword evidence="12" id="KW-0314">Glutamate biosynthesis</keyword>
<dbReference type="Gene3D" id="3.20.20.70">
    <property type="entry name" value="Aldolase class I"/>
    <property type="match status" value="2"/>
</dbReference>
<dbReference type="CDD" id="cd00713">
    <property type="entry name" value="GltS"/>
    <property type="match status" value="1"/>
</dbReference>
<keyword evidence="11" id="KW-0411">Iron-sulfur</keyword>
<evidence type="ECO:0000256" key="10">
    <source>
        <dbReference type="ARBA" id="ARBA00023004"/>
    </source>
</evidence>
<dbReference type="GO" id="GO:0015930">
    <property type="term" value="F:glutamate synthase activity"/>
    <property type="evidence" value="ECO:0007669"/>
    <property type="project" value="InterPro"/>
</dbReference>
<keyword evidence="6" id="KW-0288">FMN</keyword>
<evidence type="ECO:0000256" key="8">
    <source>
        <dbReference type="ARBA" id="ARBA00022962"/>
    </source>
</evidence>
<evidence type="ECO:0000256" key="2">
    <source>
        <dbReference type="ARBA" id="ARBA00001927"/>
    </source>
</evidence>
<evidence type="ECO:0000313" key="17">
    <source>
        <dbReference type="EMBL" id="SDC32451.1"/>
    </source>
</evidence>
<evidence type="ECO:0000256" key="14">
    <source>
        <dbReference type="ARBA" id="ARBA00029440"/>
    </source>
</evidence>
<evidence type="ECO:0000256" key="1">
    <source>
        <dbReference type="ARBA" id="ARBA00001917"/>
    </source>
</evidence>
<evidence type="ECO:0000256" key="4">
    <source>
        <dbReference type="ARBA" id="ARBA00022605"/>
    </source>
</evidence>
<dbReference type="FunFam" id="3.60.20.10:FF:000001">
    <property type="entry name" value="Glutamate synthase, large subunit"/>
    <property type="match status" value="1"/>
</dbReference>